<feature type="transmembrane region" description="Helical" evidence="5">
    <location>
        <begin position="132"/>
        <end position="155"/>
    </location>
</feature>
<dbReference type="PANTHER" id="PTHR23502:SF50">
    <property type="entry name" value="TRANSPORTER, PUTATIVE (AFU_ORTHOLOGUE AFUA_5G00430)-RELATED"/>
    <property type="match status" value="1"/>
</dbReference>
<feature type="transmembrane region" description="Helical" evidence="5">
    <location>
        <begin position="37"/>
        <end position="58"/>
    </location>
</feature>
<keyword evidence="2 5" id="KW-0812">Transmembrane</keyword>
<dbReference type="OrthoDB" id="5215911at2759"/>
<gene>
    <name evidence="6" type="ORF">G7Y89_g12217</name>
</gene>
<organism evidence="6 7">
    <name type="scientific">Cudoniella acicularis</name>
    <dbReference type="NCBI Taxonomy" id="354080"/>
    <lineage>
        <taxon>Eukaryota</taxon>
        <taxon>Fungi</taxon>
        <taxon>Dikarya</taxon>
        <taxon>Ascomycota</taxon>
        <taxon>Pezizomycotina</taxon>
        <taxon>Leotiomycetes</taxon>
        <taxon>Helotiales</taxon>
        <taxon>Tricladiaceae</taxon>
        <taxon>Cudoniella</taxon>
    </lineage>
</organism>
<feature type="transmembrane region" description="Helical" evidence="5">
    <location>
        <begin position="6"/>
        <end position="25"/>
    </location>
</feature>
<proteinExistence type="predicted"/>
<reference evidence="6 7" key="1">
    <citation type="submission" date="2020-03" db="EMBL/GenBank/DDBJ databases">
        <title>Draft Genome Sequence of Cudoniella acicularis.</title>
        <authorList>
            <person name="Buettner E."/>
            <person name="Kellner H."/>
        </authorList>
    </citation>
    <scope>NUCLEOTIDE SEQUENCE [LARGE SCALE GENOMIC DNA]</scope>
    <source>
        <strain evidence="6 7">DSM 108380</strain>
    </source>
</reference>
<dbReference type="EMBL" id="JAAMPI010001259">
    <property type="protein sequence ID" value="KAF4625944.1"/>
    <property type="molecule type" value="Genomic_DNA"/>
</dbReference>
<name>A0A8H4RBY6_9HELO</name>
<evidence type="ECO:0000256" key="5">
    <source>
        <dbReference type="SAM" id="Phobius"/>
    </source>
</evidence>
<evidence type="ECO:0000256" key="3">
    <source>
        <dbReference type="ARBA" id="ARBA00022989"/>
    </source>
</evidence>
<keyword evidence="3 5" id="KW-1133">Transmembrane helix</keyword>
<dbReference type="PANTHER" id="PTHR23502">
    <property type="entry name" value="MAJOR FACILITATOR SUPERFAMILY"/>
    <property type="match status" value="1"/>
</dbReference>
<feature type="transmembrane region" description="Helical" evidence="5">
    <location>
        <begin position="64"/>
        <end position="86"/>
    </location>
</feature>
<protein>
    <submittedName>
        <fullName evidence="6">Uncharacterized protein</fullName>
    </submittedName>
</protein>
<comment type="caution">
    <text evidence="6">The sequence shown here is derived from an EMBL/GenBank/DDBJ whole genome shotgun (WGS) entry which is preliminary data.</text>
</comment>
<dbReference type="GO" id="GO:0022857">
    <property type="term" value="F:transmembrane transporter activity"/>
    <property type="evidence" value="ECO:0007669"/>
    <property type="project" value="TreeGrafter"/>
</dbReference>
<dbReference type="Proteomes" id="UP000566819">
    <property type="component" value="Unassembled WGS sequence"/>
</dbReference>
<evidence type="ECO:0000256" key="4">
    <source>
        <dbReference type="ARBA" id="ARBA00023136"/>
    </source>
</evidence>
<evidence type="ECO:0000313" key="6">
    <source>
        <dbReference type="EMBL" id="KAF4625944.1"/>
    </source>
</evidence>
<dbReference type="AlphaFoldDB" id="A0A8H4RBY6"/>
<sequence>MPAFIGCILGFIWGGPLSDWSILYFTKRNNGIYEPEMRLYLAIFPALIGPVGLFLYGYGTAAGMPWIVPCIGIGIFGFDVTALGDISLTYLSDSYREILGDALVGIAFVRNLLAAGVIFAQDPWTDAVGLHGLFTCVGCISIGLNILIIPLTFWGKKFRIKCAKRQPAIHPPRSSTFLLELRMLVTLIGGVMLVYPLDDEFPKQPPIRLESPIFKATYNSKSNFHDNRGLQNNPLARLSLVNLQSHRRVLQHFLFSSIRLLENTVGRRTRAYEYRIALQLDFAIGTPLSLLPPNANSKPWEIALHTSMRRKP</sequence>
<dbReference type="GO" id="GO:0005886">
    <property type="term" value="C:plasma membrane"/>
    <property type="evidence" value="ECO:0007669"/>
    <property type="project" value="TreeGrafter"/>
</dbReference>
<keyword evidence="7" id="KW-1185">Reference proteome</keyword>
<dbReference type="SUPFAM" id="SSF103473">
    <property type="entry name" value="MFS general substrate transporter"/>
    <property type="match status" value="1"/>
</dbReference>
<evidence type="ECO:0000256" key="2">
    <source>
        <dbReference type="ARBA" id="ARBA00022692"/>
    </source>
</evidence>
<dbReference type="InterPro" id="IPR036259">
    <property type="entry name" value="MFS_trans_sf"/>
</dbReference>
<evidence type="ECO:0000313" key="7">
    <source>
        <dbReference type="Proteomes" id="UP000566819"/>
    </source>
</evidence>
<accession>A0A8H4RBY6</accession>
<comment type="subcellular location">
    <subcellularLocation>
        <location evidence="1">Membrane</location>
        <topology evidence="1">Multi-pass membrane protein</topology>
    </subcellularLocation>
</comment>
<evidence type="ECO:0000256" key="1">
    <source>
        <dbReference type="ARBA" id="ARBA00004141"/>
    </source>
</evidence>
<feature type="transmembrane region" description="Helical" evidence="5">
    <location>
        <begin position="98"/>
        <end position="120"/>
    </location>
</feature>
<keyword evidence="4 5" id="KW-0472">Membrane</keyword>